<dbReference type="RefSeq" id="WP_091950162.1">
    <property type="nucleotide sequence ID" value="NZ_FOSV01000020.1"/>
</dbReference>
<dbReference type="Pfam" id="PF01613">
    <property type="entry name" value="Flavin_Reduct"/>
    <property type="match status" value="1"/>
</dbReference>
<organism evidence="3 4">
    <name type="scientific">Methylorubrum salsuginis</name>
    <dbReference type="NCBI Taxonomy" id="414703"/>
    <lineage>
        <taxon>Bacteria</taxon>
        <taxon>Pseudomonadati</taxon>
        <taxon>Pseudomonadota</taxon>
        <taxon>Alphaproteobacteria</taxon>
        <taxon>Hyphomicrobiales</taxon>
        <taxon>Methylobacteriaceae</taxon>
        <taxon>Methylorubrum</taxon>
    </lineage>
</organism>
<keyword evidence="4" id="KW-1185">Reference proteome</keyword>
<dbReference type="PANTHER" id="PTHR30466">
    <property type="entry name" value="FLAVIN REDUCTASE"/>
    <property type="match status" value="1"/>
</dbReference>
<proteinExistence type="predicted"/>
<gene>
    <name evidence="3" type="ORF">SAMN04488125_1205</name>
</gene>
<dbReference type="EMBL" id="FOSV01000020">
    <property type="protein sequence ID" value="SFL64973.1"/>
    <property type="molecule type" value="Genomic_DNA"/>
</dbReference>
<evidence type="ECO:0000256" key="1">
    <source>
        <dbReference type="ARBA" id="ARBA00023002"/>
    </source>
</evidence>
<dbReference type="GO" id="GO:0006208">
    <property type="term" value="P:pyrimidine nucleobase catabolic process"/>
    <property type="evidence" value="ECO:0007669"/>
    <property type="project" value="TreeGrafter"/>
</dbReference>
<dbReference type="OrthoDB" id="9789254at2"/>
<dbReference type="PANTHER" id="PTHR30466:SF1">
    <property type="entry name" value="FMN REDUCTASE (NADH) RUTF"/>
    <property type="match status" value="1"/>
</dbReference>
<accession>A0A1I4JFI8</accession>
<dbReference type="AlphaFoldDB" id="A0A1I4JFI8"/>
<dbReference type="GO" id="GO:0042602">
    <property type="term" value="F:riboflavin reductase (NADPH) activity"/>
    <property type="evidence" value="ECO:0007669"/>
    <property type="project" value="TreeGrafter"/>
</dbReference>
<dbReference type="InterPro" id="IPR050268">
    <property type="entry name" value="NADH-dep_flavin_reductase"/>
</dbReference>
<evidence type="ECO:0000313" key="4">
    <source>
        <dbReference type="Proteomes" id="UP000198804"/>
    </source>
</evidence>
<feature type="domain" description="Flavin reductase like" evidence="2">
    <location>
        <begin position="17"/>
        <end position="166"/>
    </location>
</feature>
<dbReference type="Gene3D" id="2.30.110.10">
    <property type="entry name" value="Electron Transport, Fmn-binding Protein, Chain A"/>
    <property type="match status" value="1"/>
</dbReference>
<dbReference type="Proteomes" id="UP000198804">
    <property type="component" value="Unassembled WGS sequence"/>
</dbReference>
<sequence length="176" mass="18271">MPPPEPAVDAPAYREAMARIASAVHLVTTDGPGGRAGFTATAVCSVSDSPPTLLVCLNRSASAYPAFRANDAVCVNTLSSEQRPVAEAFGGALPRSERFGTARWETLATGAPTLPGALAVFDCRVVERSTVGTHEILLCEVVALALRPEDVGSGASLLYAARRYRTLPPTDGSGSD</sequence>
<reference evidence="4" key="1">
    <citation type="submission" date="2016-10" db="EMBL/GenBank/DDBJ databases">
        <authorList>
            <person name="Varghese N."/>
            <person name="Submissions S."/>
        </authorList>
    </citation>
    <scope>NUCLEOTIDE SEQUENCE [LARGE SCALE GENOMIC DNA]</scope>
    <source>
        <strain evidence="4">CGMCC 1.6474</strain>
    </source>
</reference>
<name>A0A1I4JFI8_9HYPH</name>
<dbReference type="GO" id="GO:0010181">
    <property type="term" value="F:FMN binding"/>
    <property type="evidence" value="ECO:0007669"/>
    <property type="project" value="InterPro"/>
</dbReference>
<evidence type="ECO:0000259" key="2">
    <source>
        <dbReference type="SMART" id="SM00903"/>
    </source>
</evidence>
<protein>
    <submittedName>
        <fullName evidence="3">Flavin reductase</fullName>
    </submittedName>
</protein>
<dbReference type="SUPFAM" id="SSF50475">
    <property type="entry name" value="FMN-binding split barrel"/>
    <property type="match status" value="1"/>
</dbReference>
<keyword evidence="1" id="KW-0560">Oxidoreductase</keyword>
<dbReference type="SMART" id="SM00903">
    <property type="entry name" value="Flavin_Reduct"/>
    <property type="match status" value="1"/>
</dbReference>
<dbReference type="InterPro" id="IPR002563">
    <property type="entry name" value="Flavin_Rdtase-like_dom"/>
</dbReference>
<dbReference type="InterPro" id="IPR012349">
    <property type="entry name" value="Split_barrel_FMN-bd"/>
</dbReference>
<evidence type="ECO:0000313" key="3">
    <source>
        <dbReference type="EMBL" id="SFL64973.1"/>
    </source>
</evidence>
<dbReference type="STRING" id="414703.SAMN04488125_1205"/>